<name>A0ABP0XRQ3_9ROSI</name>
<evidence type="ECO:0000256" key="2">
    <source>
        <dbReference type="SAM" id="Phobius"/>
    </source>
</evidence>
<dbReference type="PANTHER" id="PTHR36804">
    <property type="entry name" value="OSJNBA0013K16.11 PROTEIN"/>
    <property type="match status" value="1"/>
</dbReference>
<dbReference type="Proteomes" id="UP001642487">
    <property type="component" value="Chromosome 10"/>
</dbReference>
<gene>
    <name evidence="3" type="ORF">CITCOLO1_LOCUS2489</name>
</gene>
<proteinExistence type="predicted"/>
<feature type="transmembrane region" description="Helical" evidence="2">
    <location>
        <begin position="106"/>
        <end position="127"/>
    </location>
</feature>
<keyword evidence="2" id="KW-0472">Membrane</keyword>
<feature type="transmembrane region" description="Helical" evidence="2">
    <location>
        <begin position="67"/>
        <end position="86"/>
    </location>
</feature>
<sequence>MITLASAYLSSSPSNLSSLKNLRLFKPSSTFSPSFSNLKPLNPFLKPPSNQSRIGNGICRAELGNDAPFAVAIGACILSSLVFPAADGASDDESDAVIDSTDTRLAVMSIISFIPYFNWLSWVFAWLDSGRRLYAVYAIVYLAPYLRSNLSLSPEESWLPIVSILLCIIHIQLEVSITNGDIQPLQIFGKASKQISSTEKGRDHFNGSQRPYKESGTKQDKELPSSEEQFRDKIRRWGDSKETLDNEQSNGEWNEEQRRNH</sequence>
<protein>
    <submittedName>
        <fullName evidence="3">Uncharacterized protein</fullName>
    </submittedName>
</protein>
<accession>A0ABP0XRQ3</accession>
<organism evidence="3 4">
    <name type="scientific">Citrullus colocynthis</name>
    <name type="common">colocynth</name>
    <dbReference type="NCBI Taxonomy" id="252529"/>
    <lineage>
        <taxon>Eukaryota</taxon>
        <taxon>Viridiplantae</taxon>
        <taxon>Streptophyta</taxon>
        <taxon>Embryophyta</taxon>
        <taxon>Tracheophyta</taxon>
        <taxon>Spermatophyta</taxon>
        <taxon>Magnoliopsida</taxon>
        <taxon>eudicotyledons</taxon>
        <taxon>Gunneridae</taxon>
        <taxon>Pentapetalae</taxon>
        <taxon>rosids</taxon>
        <taxon>fabids</taxon>
        <taxon>Cucurbitales</taxon>
        <taxon>Cucurbitaceae</taxon>
        <taxon>Benincaseae</taxon>
        <taxon>Citrullus</taxon>
    </lineage>
</organism>
<reference evidence="3 4" key="1">
    <citation type="submission" date="2024-03" db="EMBL/GenBank/DDBJ databases">
        <authorList>
            <person name="Gkanogiannis A."/>
            <person name="Becerra Lopez-Lavalle L."/>
        </authorList>
    </citation>
    <scope>NUCLEOTIDE SEQUENCE [LARGE SCALE GENOMIC DNA]</scope>
</reference>
<dbReference type="EMBL" id="OZ021744">
    <property type="protein sequence ID" value="CAK9310848.1"/>
    <property type="molecule type" value="Genomic_DNA"/>
</dbReference>
<keyword evidence="4" id="KW-1185">Reference proteome</keyword>
<keyword evidence="2" id="KW-0812">Transmembrane</keyword>
<feature type="region of interest" description="Disordered" evidence="1">
    <location>
        <begin position="196"/>
        <end position="261"/>
    </location>
</feature>
<dbReference type="PANTHER" id="PTHR36804:SF1">
    <property type="entry name" value="OS04G0585600 PROTEIN"/>
    <property type="match status" value="1"/>
</dbReference>
<feature type="compositionally biased region" description="Basic and acidic residues" evidence="1">
    <location>
        <begin position="199"/>
        <end position="244"/>
    </location>
</feature>
<keyword evidence="2" id="KW-1133">Transmembrane helix</keyword>
<evidence type="ECO:0000256" key="1">
    <source>
        <dbReference type="SAM" id="MobiDB-lite"/>
    </source>
</evidence>
<evidence type="ECO:0000313" key="3">
    <source>
        <dbReference type="EMBL" id="CAK9310848.1"/>
    </source>
</evidence>
<evidence type="ECO:0000313" key="4">
    <source>
        <dbReference type="Proteomes" id="UP001642487"/>
    </source>
</evidence>